<dbReference type="RefSeq" id="WP_004780834.1">
    <property type="nucleotide sequence ID" value="NZ_KB849398.1"/>
</dbReference>
<dbReference type="PATRIC" id="fig|1217710.3.peg.553"/>
<accession>N8WYJ7</accession>
<evidence type="ECO:0000313" key="2">
    <source>
        <dbReference type="Proteomes" id="UP000013070"/>
    </source>
</evidence>
<dbReference type="EMBL" id="APPE01000031">
    <property type="protein sequence ID" value="ENV00353.1"/>
    <property type="molecule type" value="Genomic_DNA"/>
</dbReference>
<comment type="caution">
    <text evidence="1">The sequence shown here is derived from an EMBL/GenBank/DDBJ whole genome shotgun (WGS) entry which is preliminary data.</text>
</comment>
<reference evidence="1 2" key="1">
    <citation type="submission" date="2013-02" db="EMBL/GenBank/DDBJ databases">
        <title>The Genome Sequence of Acinetobacter sp. NIPH 899.</title>
        <authorList>
            <consortium name="The Broad Institute Genome Sequencing Platform"/>
            <consortium name="The Broad Institute Genome Sequencing Center for Infectious Disease"/>
            <person name="Cerqueira G."/>
            <person name="Feldgarden M."/>
            <person name="Courvalin P."/>
            <person name="Perichon B."/>
            <person name="Grillot-Courvalin C."/>
            <person name="Clermont D."/>
            <person name="Rocha E."/>
            <person name="Yoon E.-J."/>
            <person name="Nemec A."/>
            <person name="Walker B."/>
            <person name="Young S.K."/>
            <person name="Zeng Q."/>
            <person name="Gargeya S."/>
            <person name="Fitzgerald M."/>
            <person name="Haas B."/>
            <person name="Abouelleil A."/>
            <person name="Alvarado L."/>
            <person name="Arachchi H.M."/>
            <person name="Berlin A.M."/>
            <person name="Chapman S.B."/>
            <person name="Dewar J."/>
            <person name="Goldberg J."/>
            <person name="Griggs A."/>
            <person name="Gujja S."/>
            <person name="Hansen M."/>
            <person name="Howarth C."/>
            <person name="Imamovic A."/>
            <person name="Larimer J."/>
            <person name="McCowan C."/>
            <person name="Murphy C."/>
            <person name="Neiman D."/>
            <person name="Pearson M."/>
            <person name="Priest M."/>
            <person name="Roberts A."/>
            <person name="Saif S."/>
            <person name="Shea T."/>
            <person name="Sisk P."/>
            <person name="Sykes S."/>
            <person name="Wortman J."/>
            <person name="Nusbaum C."/>
            <person name="Birren B."/>
        </authorList>
    </citation>
    <scope>NUCLEOTIDE SEQUENCE [LARGE SCALE GENOMIC DNA]</scope>
    <source>
        <strain evidence="1 2">NIPH 899</strain>
    </source>
</reference>
<name>N8WYJ7_9GAMM</name>
<dbReference type="HOGENOM" id="CLU_2420337_0_0_6"/>
<organism evidence="1 2">
    <name type="scientific">Acinetobacter variabilis</name>
    <dbReference type="NCBI Taxonomy" id="70346"/>
    <lineage>
        <taxon>Bacteria</taxon>
        <taxon>Pseudomonadati</taxon>
        <taxon>Pseudomonadota</taxon>
        <taxon>Gammaproteobacteria</taxon>
        <taxon>Moraxellales</taxon>
        <taxon>Moraxellaceae</taxon>
        <taxon>Acinetobacter</taxon>
    </lineage>
</organism>
<gene>
    <name evidence="1" type="ORF">F969_00584</name>
</gene>
<proteinExistence type="predicted"/>
<protein>
    <submittedName>
        <fullName evidence="1">Uncharacterized protein</fullName>
    </submittedName>
</protein>
<sequence>MDINTTALKVTTPHGEFYAIFPDDARNCELCGPGFEAIGYFEDNLHKLFKQHGYPLELSSLEPDELMTYGNREDLQIVVTDEFDRQELALL</sequence>
<keyword evidence="2" id="KW-1185">Reference proteome</keyword>
<dbReference type="Proteomes" id="UP000013070">
    <property type="component" value="Unassembled WGS sequence"/>
</dbReference>
<dbReference type="AlphaFoldDB" id="N8WYJ7"/>
<evidence type="ECO:0000313" key="1">
    <source>
        <dbReference type="EMBL" id="ENV00353.1"/>
    </source>
</evidence>